<organism evidence="2 3">
    <name type="scientific">Deinococcus oregonensis</name>
    <dbReference type="NCBI Taxonomy" id="1805970"/>
    <lineage>
        <taxon>Bacteria</taxon>
        <taxon>Thermotogati</taxon>
        <taxon>Deinococcota</taxon>
        <taxon>Deinococci</taxon>
        <taxon>Deinococcales</taxon>
        <taxon>Deinococcaceae</taxon>
        <taxon>Deinococcus</taxon>
    </lineage>
</organism>
<sequence length="348" mass="37532">MQPITSTVPNGKGSAYRLGPEGVTFKQPVSLSFKYDEAQESSARVLAVATQDGQGTWQAHLDTAQDREANTLTVQTNHFSDWSWAEAYQLDPGQATVLLGKTVQFTLMRCVADEAAAGGDDLIAPLAETCSPHTLTPFTRNWTVNGTAGGSAATGTVRKNEGDTSTSTYQAPAAKPSVNPVAVSVDLVRNETGKNTLRMIAYVKVIDGLGPCEEVFKGYYKCTYPLKKFNGQNLPYDLPKNDPTSSAVDRLTGGYLQLNGYEDDVLLGVGSYEIRYEFDHQASGTDRKTHRVLNDVGNVTSMGGNNARFKSVSKVEYTGNIQPDSATADNFPMGTPTFSGNVKLEFVP</sequence>
<evidence type="ECO:0000256" key="1">
    <source>
        <dbReference type="SAM" id="MobiDB-lite"/>
    </source>
</evidence>
<reference evidence="2 3" key="1">
    <citation type="submission" date="2024-09" db="EMBL/GenBank/DDBJ databases">
        <authorList>
            <person name="Sun Q."/>
            <person name="Mori K."/>
        </authorList>
    </citation>
    <scope>NUCLEOTIDE SEQUENCE [LARGE SCALE GENOMIC DNA]</scope>
    <source>
        <strain evidence="2 3">JCM 13503</strain>
    </source>
</reference>
<dbReference type="RefSeq" id="WP_380016350.1">
    <property type="nucleotide sequence ID" value="NZ_JBHLYR010000071.1"/>
</dbReference>
<comment type="caution">
    <text evidence="2">The sequence shown here is derived from an EMBL/GenBank/DDBJ whole genome shotgun (WGS) entry which is preliminary data.</text>
</comment>
<protein>
    <submittedName>
        <fullName evidence="2">Uncharacterized protein</fullName>
    </submittedName>
</protein>
<keyword evidence="3" id="KW-1185">Reference proteome</keyword>
<dbReference type="Proteomes" id="UP001589733">
    <property type="component" value="Unassembled WGS sequence"/>
</dbReference>
<proteinExistence type="predicted"/>
<dbReference type="EMBL" id="JBHLYR010000071">
    <property type="protein sequence ID" value="MFB9994922.1"/>
    <property type="molecule type" value="Genomic_DNA"/>
</dbReference>
<evidence type="ECO:0000313" key="2">
    <source>
        <dbReference type="EMBL" id="MFB9994922.1"/>
    </source>
</evidence>
<name>A0ABV6B592_9DEIO</name>
<dbReference type="Gene3D" id="2.60.220.30">
    <property type="match status" value="1"/>
</dbReference>
<accession>A0ABV6B592</accession>
<gene>
    <name evidence="2" type="ORF">ACFFLM_23510</name>
</gene>
<feature type="region of interest" description="Disordered" evidence="1">
    <location>
        <begin position="149"/>
        <end position="173"/>
    </location>
</feature>
<evidence type="ECO:0000313" key="3">
    <source>
        <dbReference type="Proteomes" id="UP001589733"/>
    </source>
</evidence>